<dbReference type="GeneID" id="12509480"/>
<dbReference type="HOGENOM" id="CLU_1405980_0_0_2"/>
<sequence>MNRKDGIKNRLRPIIATALILILLPASSAAAEMGNETGGSDQPGALVLIPSKQDVTGNWRLILEDNVTRYANLTLYQADDAVFGYGNLTSENSTRMVSAGGSFEENLLELFFITQEEDLILRLVSVVDGGCLSGDYRGYAREGEEMLGNVSGCMYVSGETKSQPVLVPEPIHIDWSSWFDWYWYNKWHFDLFP</sequence>
<proteinExistence type="predicted"/>
<evidence type="ECO:0000313" key="1">
    <source>
        <dbReference type="EMBL" id="AET63698.1"/>
    </source>
</evidence>
<dbReference type="AlphaFoldDB" id="G7WLV5"/>
<keyword evidence="1" id="KW-0449">Lipoprotein</keyword>
<reference evidence="1 2" key="1">
    <citation type="journal article" date="2012" name="PLoS ONE">
        <title>The genome characteristics and predicted function of methyl-group oxidation pathway in the obligate aceticlastic methanogens, Methanosaeta spp.</title>
        <authorList>
            <person name="Zhu J."/>
            <person name="Zheng H."/>
            <person name="Ai G."/>
            <person name="Zhang G."/>
            <person name="Liu D."/>
            <person name="Liu X."/>
            <person name="Dong X."/>
        </authorList>
    </citation>
    <scope>NUCLEOTIDE SEQUENCE [LARGE SCALE GENOMIC DNA]</scope>
    <source>
        <strain evidence="1 2">6Ac</strain>
    </source>
</reference>
<organism evidence="1 2">
    <name type="scientific">Methanothrix harundinacea (strain 6Ac)</name>
    <name type="common">Methanosaeta harundinacea</name>
    <dbReference type="NCBI Taxonomy" id="1110509"/>
    <lineage>
        <taxon>Archaea</taxon>
        <taxon>Methanobacteriati</taxon>
        <taxon>Methanobacteriota</taxon>
        <taxon>Stenosarchaea group</taxon>
        <taxon>Methanomicrobia</taxon>
        <taxon>Methanotrichales</taxon>
        <taxon>Methanotrichaceae</taxon>
        <taxon>Methanothrix</taxon>
    </lineage>
</organism>
<protein>
    <submittedName>
        <fullName evidence="1">Lipoprotein, putative</fullName>
    </submittedName>
</protein>
<dbReference type="PATRIC" id="fig|1110509.7.peg.353"/>
<name>G7WLV5_METH6</name>
<dbReference type="RefSeq" id="WP_014585883.1">
    <property type="nucleotide sequence ID" value="NC_017527.1"/>
</dbReference>
<dbReference type="STRING" id="1110509.Mhar_0311"/>
<dbReference type="KEGG" id="mhi:Mhar_0311"/>
<dbReference type="Proteomes" id="UP000005877">
    <property type="component" value="Chromosome"/>
</dbReference>
<dbReference type="EMBL" id="CP003117">
    <property type="protein sequence ID" value="AET63698.1"/>
    <property type="molecule type" value="Genomic_DNA"/>
</dbReference>
<keyword evidence="2" id="KW-1185">Reference proteome</keyword>
<evidence type="ECO:0000313" key="2">
    <source>
        <dbReference type="Proteomes" id="UP000005877"/>
    </source>
</evidence>
<gene>
    <name evidence="1" type="ordered locus">Mhar_0311</name>
</gene>
<accession>G7WLV5</accession>